<accession>A0A161KBG3</accession>
<sequence>MARLILLLVIGLLAASCAQSADPPQLNSATAQSDVFPSPQPATATDTSANVDSSDNERTETAEPKQSDGSAGEAVEPATSAASSEQLRIRLDGPTQTFSLDNAERTVPRGILREVGFFGGGGGDGPVCDPYLKPTVVDFWGNKFVTEWMVDAVIASCGWDPNENVLVQVISQDGKVMKENTMTLGGMEGALYFQYTPDLNSALGVYTVRLSGISGSVEQTIEVQPPNGPRVYMDGGRIVLFQFQPNETIRLYSYEPISIQDAFVASQLSPSVVYTLTVWNEFVTDAEGQLIIEGYPGSIFRIVGEQSGEVKVTPLDTFHSILTEFKDVSVLRPTDEEISQAPDIWSLVEFIDHVEPGERTYELTTGASEPLYWRMRWCAVDTDILKANLTNISMDFKIDGLSVGNPQLRMSEETHENTGWACFRWATIVTNWPIDRATTLEIEYELRADVDDGRQIYPAGAYRQVVIVRSTPDAGNSSAITPPADTLGKPYEPPPAEYVMYEPLDSLPTVDSVKPTIQSLLTASDGEGQVGQSAPWIAADSPESLEPVPSTGPEFWNVLYVDTCGWPTIGEYGVSIQYPEGSVEFDTNFKINTLDECTRYLKYLLPQASLGTYIIQFATYENMKQVVNLVPPSGPRLYVFHEGNQGSTSLLLHLFAPHETVRLYEYKPDEVAPGTLVLVGWQEFQTDANGQLYIGTPYCISNICMSDPNAYLPTFVAIGDISGEVNEFNQFQERQVVGESILVSP</sequence>
<dbReference type="OrthoDB" id="3759485at2"/>
<dbReference type="Proteomes" id="UP000215027">
    <property type="component" value="Chromosome II"/>
</dbReference>
<feature type="compositionally biased region" description="Basic and acidic residues" evidence="1">
    <location>
        <begin position="55"/>
        <end position="66"/>
    </location>
</feature>
<gene>
    <name evidence="3" type="ORF">CFX0092_B0649</name>
</gene>
<dbReference type="RefSeq" id="WP_157913366.1">
    <property type="nucleotide sequence ID" value="NZ_LN890656.1"/>
</dbReference>
<protein>
    <submittedName>
        <fullName evidence="3">Uncharacterized protein</fullName>
    </submittedName>
</protein>
<feature type="region of interest" description="Disordered" evidence="1">
    <location>
        <begin position="21"/>
        <end position="88"/>
    </location>
</feature>
<feature type="chain" id="PRO_5007823818" evidence="2">
    <location>
        <begin position="22"/>
        <end position="745"/>
    </location>
</feature>
<evidence type="ECO:0000256" key="1">
    <source>
        <dbReference type="SAM" id="MobiDB-lite"/>
    </source>
</evidence>
<feature type="compositionally biased region" description="Polar residues" evidence="1">
    <location>
        <begin position="25"/>
        <end position="53"/>
    </location>
</feature>
<dbReference type="KEGG" id="pbf:CFX0092_B0649"/>
<dbReference type="PROSITE" id="PS51257">
    <property type="entry name" value="PROKAR_LIPOPROTEIN"/>
    <property type="match status" value="1"/>
</dbReference>
<reference evidence="3" key="1">
    <citation type="submission" date="2016-01" db="EMBL/GenBank/DDBJ databases">
        <authorList>
            <person name="Mcilroy J.S."/>
            <person name="Karst M S."/>
            <person name="Albertsen M."/>
        </authorList>
    </citation>
    <scope>NUCLEOTIDE SEQUENCE</scope>
    <source>
        <strain evidence="3">Cfx-K</strain>
    </source>
</reference>
<proteinExistence type="predicted"/>
<feature type="signal peptide" evidence="2">
    <location>
        <begin position="1"/>
        <end position="21"/>
    </location>
</feature>
<evidence type="ECO:0000256" key="2">
    <source>
        <dbReference type="SAM" id="SignalP"/>
    </source>
</evidence>
<dbReference type="AlphaFoldDB" id="A0A161KBG3"/>
<evidence type="ECO:0000313" key="3">
    <source>
        <dbReference type="EMBL" id="CUS06183.1"/>
    </source>
</evidence>
<keyword evidence="2" id="KW-0732">Signal</keyword>
<organism evidence="3 4">
    <name type="scientific">Candidatus Promineifilum breve</name>
    <dbReference type="NCBI Taxonomy" id="1806508"/>
    <lineage>
        <taxon>Bacteria</taxon>
        <taxon>Bacillati</taxon>
        <taxon>Chloroflexota</taxon>
        <taxon>Ardenticatenia</taxon>
        <taxon>Candidatus Promineifilales</taxon>
        <taxon>Candidatus Promineifilaceae</taxon>
        <taxon>Candidatus Promineifilum</taxon>
    </lineage>
</organism>
<evidence type="ECO:0000313" key="4">
    <source>
        <dbReference type="Proteomes" id="UP000215027"/>
    </source>
</evidence>
<keyword evidence="4" id="KW-1185">Reference proteome</keyword>
<dbReference type="EMBL" id="LN890656">
    <property type="protein sequence ID" value="CUS06183.1"/>
    <property type="molecule type" value="Genomic_DNA"/>
</dbReference>
<name>A0A161KBG3_9CHLR</name>